<dbReference type="RefSeq" id="WP_183663738.1">
    <property type="nucleotide sequence ID" value="NZ_JACHXN010000014.1"/>
</dbReference>
<dbReference type="EMBL" id="JACHXN010000014">
    <property type="protein sequence ID" value="MBB3147733.1"/>
    <property type="molecule type" value="Genomic_DNA"/>
</dbReference>
<protein>
    <submittedName>
        <fullName evidence="2">Uncharacterized protein</fullName>
    </submittedName>
</protein>
<dbReference type="Proteomes" id="UP000554520">
    <property type="component" value="Unassembled WGS sequence"/>
</dbReference>
<reference evidence="2 3" key="1">
    <citation type="submission" date="2020-08" db="EMBL/GenBank/DDBJ databases">
        <title>Genomic Encyclopedia of Type Strains, Phase III (KMG-III): the genomes of soil and plant-associated and newly described type strains.</title>
        <authorList>
            <person name="Whitman W."/>
        </authorList>
    </citation>
    <scope>NUCLEOTIDE SEQUENCE [LARGE SCALE GENOMIC DNA]</scope>
    <source>
        <strain evidence="2 3">CECT 7015</strain>
    </source>
</reference>
<sequence>MWRKHLQPHEFCMLSFILDATINWGFASRLFTSRFVGHGDNAHCGTGMTDRTIRRNIAALEEKGVIIVDRSDMTKGLRITPNVYWNPEELMLSVPKRLKNAEESVTYKSDNGLTDNDFTGMTPDTHVASPRTSVSSPPGHPRPDIKDDFLQADFSKSKEHLAPGKPEAGRIFSENDLFPETTPERAEPSSRKKETSSPIARAPSSDGWNDPKPVKVEPHRSLLKPGAIEKTFRRAFETENENISGAMHIAWTSKEQLKVKSAILNKWKRPAEECHDFFEWLVRDWFEIRIALFEWLEKNGKEGAPARPHVAFIIRWNAALIDYWDRRAQKARIKGLDSREEQRLALLSLEGKTREEALLIIAEERATEKMRDENAKSVAAARQAHGAARILEKQLVERQRWGVHNPHPSSQIAQQMRQVPVPVSDEALPTIEELINTPFREE</sequence>
<evidence type="ECO:0000313" key="3">
    <source>
        <dbReference type="Proteomes" id="UP000554520"/>
    </source>
</evidence>
<feature type="compositionally biased region" description="Basic and acidic residues" evidence="1">
    <location>
        <begin position="141"/>
        <end position="162"/>
    </location>
</feature>
<keyword evidence="3" id="KW-1185">Reference proteome</keyword>
<proteinExistence type="predicted"/>
<feature type="region of interest" description="Disordered" evidence="1">
    <location>
        <begin position="107"/>
        <end position="218"/>
    </location>
</feature>
<feature type="compositionally biased region" description="Basic and acidic residues" evidence="1">
    <location>
        <begin position="182"/>
        <end position="195"/>
    </location>
</feature>
<comment type="caution">
    <text evidence="2">The sequence shown here is derived from an EMBL/GenBank/DDBJ whole genome shotgun (WGS) entry which is preliminary data.</text>
</comment>
<dbReference type="AlphaFoldDB" id="A0A839UD29"/>
<evidence type="ECO:0000313" key="2">
    <source>
        <dbReference type="EMBL" id="MBB3147733.1"/>
    </source>
</evidence>
<feature type="compositionally biased region" description="Polar residues" evidence="1">
    <location>
        <begin position="107"/>
        <end position="119"/>
    </location>
</feature>
<organism evidence="2 3">
    <name type="scientific">Phyllobacterium trifolii</name>
    <dbReference type="NCBI Taxonomy" id="300193"/>
    <lineage>
        <taxon>Bacteria</taxon>
        <taxon>Pseudomonadati</taxon>
        <taxon>Pseudomonadota</taxon>
        <taxon>Alphaproteobacteria</taxon>
        <taxon>Hyphomicrobiales</taxon>
        <taxon>Phyllobacteriaceae</taxon>
        <taxon>Phyllobacterium</taxon>
    </lineage>
</organism>
<gene>
    <name evidence="2" type="ORF">FHS21_004165</name>
</gene>
<name>A0A839UD29_9HYPH</name>
<evidence type="ECO:0000256" key="1">
    <source>
        <dbReference type="SAM" id="MobiDB-lite"/>
    </source>
</evidence>
<accession>A0A839UD29</accession>